<feature type="transmembrane region" description="Helical" evidence="1">
    <location>
        <begin position="33"/>
        <end position="52"/>
    </location>
</feature>
<keyword evidence="1" id="KW-1133">Transmembrane helix</keyword>
<dbReference type="RefSeq" id="WP_106562468.1">
    <property type="nucleotide sequence ID" value="NZ_PYAU01000001.1"/>
</dbReference>
<proteinExistence type="predicted"/>
<evidence type="ECO:0000256" key="1">
    <source>
        <dbReference type="SAM" id="Phobius"/>
    </source>
</evidence>
<evidence type="ECO:0000313" key="4">
    <source>
        <dbReference type="Proteomes" id="UP000241203"/>
    </source>
</evidence>
<evidence type="ECO:0000313" key="5">
    <source>
        <dbReference type="Proteomes" id="UP000268291"/>
    </source>
</evidence>
<sequence>MRIVAVALSTVIGLVVITTTTVGMPTIGVSGGAIVPFVSALVAFWGVGFLASAIPAVSLRDPSSADGRRASRIFAGASAAVALAAALLVAVPTVAGDVPLAVGSATVAGGALYVAANGALGRYLRRRAEGRRLEPFAIPPLDPDYSRRRARSVVVISATVLIIGVFYALAAGRPAVESAPSTPTTIAMAVSLTAIVASVMCAVPVVTLSGRVRDLSGTDAARLRRIRGVVLRGKRTPLSDDELDIAARYAPFAAQSQRWTLAQTLTLLVALLAINEPVPDRPLQLAIWIAFPILAVIVTALGLRAAHRAETYALAHRNDAPGAASPADALSSGRS</sequence>
<evidence type="ECO:0000313" key="2">
    <source>
        <dbReference type="EMBL" id="PSL37312.1"/>
    </source>
</evidence>
<feature type="transmembrane region" description="Helical" evidence="1">
    <location>
        <begin position="184"/>
        <end position="206"/>
    </location>
</feature>
<accession>A0A2P8GTP0</accession>
<feature type="transmembrane region" description="Helical" evidence="1">
    <location>
        <begin position="258"/>
        <end position="274"/>
    </location>
</feature>
<dbReference type="Proteomes" id="UP000241203">
    <property type="component" value="Unassembled WGS sequence"/>
</dbReference>
<feature type="transmembrane region" description="Helical" evidence="1">
    <location>
        <begin position="73"/>
        <end position="95"/>
    </location>
</feature>
<feature type="transmembrane region" description="Helical" evidence="1">
    <location>
        <begin position="286"/>
        <end position="306"/>
    </location>
</feature>
<protein>
    <submittedName>
        <fullName evidence="2">Uncharacterized protein</fullName>
    </submittedName>
</protein>
<dbReference type="OrthoDB" id="9929129at2"/>
<keyword evidence="5" id="KW-1185">Reference proteome</keyword>
<evidence type="ECO:0000313" key="3">
    <source>
        <dbReference type="EMBL" id="RUQ84637.1"/>
    </source>
</evidence>
<gene>
    <name evidence="2" type="ORF">CLV49_0919</name>
    <name evidence="3" type="ORF">ELQ93_13630</name>
</gene>
<feature type="transmembrane region" description="Helical" evidence="1">
    <location>
        <begin position="101"/>
        <end position="124"/>
    </location>
</feature>
<keyword evidence="1" id="KW-0812">Transmembrane</keyword>
<feature type="transmembrane region" description="Helical" evidence="1">
    <location>
        <begin position="153"/>
        <end position="172"/>
    </location>
</feature>
<dbReference type="EMBL" id="RZGY01000002">
    <property type="protein sequence ID" value="RUQ84637.1"/>
    <property type="molecule type" value="Genomic_DNA"/>
</dbReference>
<keyword evidence="1" id="KW-0472">Membrane</keyword>
<name>A0A2P8GTP0_9MICO</name>
<comment type="caution">
    <text evidence="2">The sequence shown here is derived from an EMBL/GenBank/DDBJ whole genome shotgun (WGS) entry which is preliminary data.</text>
</comment>
<reference evidence="2 4" key="1">
    <citation type="submission" date="2018-03" db="EMBL/GenBank/DDBJ databases">
        <title>Genomic Encyclopedia of Archaeal and Bacterial Type Strains, Phase II (KMG-II): from individual species to whole genera.</title>
        <authorList>
            <person name="Goeker M."/>
        </authorList>
    </citation>
    <scope>NUCLEOTIDE SEQUENCE [LARGE SCALE GENOMIC DNA]</scope>
    <source>
        <strain evidence="2 4">DSM 21548</strain>
    </source>
</reference>
<organism evidence="2 4">
    <name type="scientific">Labedella gwakjiensis</name>
    <dbReference type="NCBI Taxonomy" id="390269"/>
    <lineage>
        <taxon>Bacteria</taxon>
        <taxon>Bacillati</taxon>
        <taxon>Actinomycetota</taxon>
        <taxon>Actinomycetes</taxon>
        <taxon>Micrococcales</taxon>
        <taxon>Microbacteriaceae</taxon>
        <taxon>Labedella</taxon>
    </lineage>
</organism>
<reference evidence="3 5" key="2">
    <citation type="submission" date="2018-12" db="EMBL/GenBank/DDBJ databases">
        <authorList>
            <person name="hu s."/>
            <person name="Xu Y."/>
            <person name="Xu B."/>
            <person name="Li F."/>
        </authorList>
    </citation>
    <scope>NUCLEOTIDE SEQUENCE [LARGE SCALE GENOMIC DNA]</scope>
    <source>
        <strain evidence="3 5">KSW2-17</strain>
    </source>
</reference>
<dbReference type="AlphaFoldDB" id="A0A2P8GTP0"/>
<dbReference type="Proteomes" id="UP000268291">
    <property type="component" value="Unassembled WGS sequence"/>
</dbReference>
<dbReference type="EMBL" id="PYAU01000001">
    <property type="protein sequence ID" value="PSL37312.1"/>
    <property type="molecule type" value="Genomic_DNA"/>
</dbReference>